<evidence type="ECO:0000256" key="1">
    <source>
        <dbReference type="SAM" id="MobiDB-lite"/>
    </source>
</evidence>
<protein>
    <recommendedName>
        <fullName evidence="6">Retrotransposon Copia-like N-terminal domain-containing protein</fullName>
    </recommendedName>
</protein>
<dbReference type="InterPro" id="IPR005162">
    <property type="entry name" value="Retrotrans_gag_dom"/>
</dbReference>
<dbReference type="Pfam" id="PF14244">
    <property type="entry name" value="Retrotran_gag_3"/>
    <property type="match status" value="1"/>
</dbReference>
<dbReference type="AlphaFoldDB" id="A0AAV0CC61"/>
<feature type="domain" description="Retrotransposon gag" evidence="2">
    <location>
        <begin position="130"/>
        <end position="180"/>
    </location>
</feature>
<evidence type="ECO:0008006" key="6">
    <source>
        <dbReference type="Google" id="ProtNLM"/>
    </source>
</evidence>
<keyword evidence="5" id="KW-1185">Reference proteome</keyword>
<reference evidence="4" key="1">
    <citation type="submission" date="2022-07" db="EMBL/GenBank/DDBJ databases">
        <authorList>
            <person name="Macas J."/>
            <person name="Novak P."/>
            <person name="Neumann P."/>
        </authorList>
    </citation>
    <scope>NUCLEOTIDE SEQUENCE</scope>
</reference>
<dbReference type="PANTHER" id="PTHR37610:SF97">
    <property type="entry name" value="RETROTRANSPOSON GAG DOMAIN-CONTAINING PROTEIN"/>
    <property type="match status" value="1"/>
</dbReference>
<proteinExistence type="predicted"/>
<feature type="compositionally biased region" description="Low complexity" evidence="1">
    <location>
        <begin position="277"/>
        <end position="290"/>
    </location>
</feature>
<evidence type="ECO:0000313" key="5">
    <source>
        <dbReference type="Proteomes" id="UP001152523"/>
    </source>
</evidence>
<accession>A0AAV0CC61</accession>
<evidence type="ECO:0000259" key="3">
    <source>
        <dbReference type="Pfam" id="PF14244"/>
    </source>
</evidence>
<gene>
    <name evidence="4" type="ORF">CEPIT_LOCUS3968</name>
</gene>
<feature type="domain" description="Retrotransposon Copia-like N-terminal" evidence="3">
    <location>
        <begin position="43"/>
        <end position="90"/>
    </location>
</feature>
<dbReference type="PANTHER" id="PTHR37610">
    <property type="entry name" value="CCHC-TYPE DOMAIN-CONTAINING PROTEIN"/>
    <property type="match status" value="1"/>
</dbReference>
<name>A0AAV0CC61_9ASTE</name>
<sequence>MVSDDESPTPPPLHTTTAVTSAATHIPLHHPSTHDTDSPYFIHPSDSTGAALVGHLLTGLDDYNAWSLAMIMALRGRNKFSFVDGSLPMPSRDDPNHDRWHRVNNLVMSWILHSIHVNLAHTVLYAPDAATVWSDLKARFSTSSGPRIYDLERQISTLNQHDDTIAVYHNKLQRLWSELTLADPPPKCTCAARTQYAAQLDRRRLMQFLMGLRDTFAASRSQLLLTTVLPPVHQAYNLLLQDEAQRLQSQSYHTDTTSALLATPATQTGKTHIAHANSISRNYSRPNSNRSRCTHCGIPGHTQLVCYRLHGYPPGHKYYKKGNTHGAPTVTTTNPAPSTSSDSIQQLLRLLREVNEPKANLVGPFDEGGDWSGP</sequence>
<dbReference type="InterPro" id="IPR029472">
    <property type="entry name" value="Copia-like_N"/>
</dbReference>
<evidence type="ECO:0000259" key="2">
    <source>
        <dbReference type="Pfam" id="PF03732"/>
    </source>
</evidence>
<feature type="region of interest" description="Disordered" evidence="1">
    <location>
        <begin position="270"/>
        <end position="290"/>
    </location>
</feature>
<dbReference type="EMBL" id="CAMAPF010000021">
    <property type="protein sequence ID" value="CAH9071560.1"/>
    <property type="molecule type" value="Genomic_DNA"/>
</dbReference>
<dbReference type="Proteomes" id="UP001152523">
    <property type="component" value="Unassembled WGS sequence"/>
</dbReference>
<evidence type="ECO:0000313" key="4">
    <source>
        <dbReference type="EMBL" id="CAH9071560.1"/>
    </source>
</evidence>
<feature type="region of interest" description="Disordered" evidence="1">
    <location>
        <begin position="320"/>
        <end position="342"/>
    </location>
</feature>
<dbReference type="Pfam" id="PF03732">
    <property type="entry name" value="Retrotrans_gag"/>
    <property type="match status" value="1"/>
</dbReference>
<organism evidence="4 5">
    <name type="scientific">Cuscuta epithymum</name>
    <dbReference type="NCBI Taxonomy" id="186058"/>
    <lineage>
        <taxon>Eukaryota</taxon>
        <taxon>Viridiplantae</taxon>
        <taxon>Streptophyta</taxon>
        <taxon>Embryophyta</taxon>
        <taxon>Tracheophyta</taxon>
        <taxon>Spermatophyta</taxon>
        <taxon>Magnoliopsida</taxon>
        <taxon>eudicotyledons</taxon>
        <taxon>Gunneridae</taxon>
        <taxon>Pentapetalae</taxon>
        <taxon>asterids</taxon>
        <taxon>lamiids</taxon>
        <taxon>Solanales</taxon>
        <taxon>Convolvulaceae</taxon>
        <taxon>Cuscuteae</taxon>
        <taxon>Cuscuta</taxon>
        <taxon>Cuscuta subgen. Cuscuta</taxon>
    </lineage>
</organism>
<comment type="caution">
    <text evidence="4">The sequence shown here is derived from an EMBL/GenBank/DDBJ whole genome shotgun (WGS) entry which is preliminary data.</text>
</comment>
<feature type="compositionally biased region" description="Polar residues" evidence="1">
    <location>
        <begin position="329"/>
        <end position="342"/>
    </location>
</feature>